<gene>
    <name evidence="3" type="ORF">E5167_03685</name>
</gene>
<dbReference type="PROSITE" id="PS50293">
    <property type="entry name" value="TPR_REGION"/>
    <property type="match status" value="1"/>
</dbReference>
<protein>
    <submittedName>
        <fullName evidence="3">Tetratricopeptide repeat protein</fullName>
    </submittedName>
</protein>
<reference evidence="3 4" key="1">
    <citation type="submission" date="2019-04" db="EMBL/GenBank/DDBJ databases">
        <title>Lacinutrix sp. nov., isolated from marine water.</title>
        <authorList>
            <person name="Kim W."/>
        </authorList>
    </citation>
    <scope>NUCLEOTIDE SEQUENCE [LARGE SCALE GENOMIC DNA]</scope>
    <source>
        <strain evidence="3 4">CAU 1491</strain>
    </source>
</reference>
<dbReference type="OrthoDB" id="345880at2"/>
<dbReference type="PROSITE" id="PS50005">
    <property type="entry name" value="TPR"/>
    <property type="match status" value="1"/>
</dbReference>
<keyword evidence="1" id="KW-0802">TPR repeat</keyword>
<proteinExistence type="predicted"/>
<feature type="signal peptide" evidence="2">
    <location>
        <begin position="1"/>
        <end position="26"/>
    </location>
</feature>
<dbReference type="InterPro" id="IPR019734">
    <property type="entry name" value="TPR_rpt"/>
</dbReference>
<comment type="caution">
    <text evidence="3">The sequence shown here is derived from an EMBL/GenBank/DDBJ whole genome shotgun (WGS) entry which is preliminary data.</text>
</comment>
<evidence type="ECO:0000256" key="2">
    <source>
        <dbReference type="SAM" id="SignalP"/>
    </source>
</evidence>
<name>A0A4U0EYF7_9FLAO</name>
<feature type="repeat" description="TPR" evidence="1">
    <location>
        <begin position="409"/>
        <end position="442"/>
    </location>
</feature>
<dbReference type="Proteomes" id="UP000307657">
    <property type="component" value="Unassembled WGS sequence"/>
</dbReference>
<evidence type="ECO:0000256" key="1">
    <source>
        <dbReference type="PROSITE-ProRule" id="PRU00339"/>
    </source>
</evidence>
<evidence type="ECO:0000313" key="4">
    <source>
        <dbReference type="Proteomes" id="UP000307657"/>
    </source>
</evidence>
<dbReference type="InterPro" id="IPR011990">
    <property type="entry name" value="TPR-like_helical_dom_sf"/>
</dbReference>
<dbReference type="SUPFAM" id="SSF159501">
    <property type="entry name" value="EreA/ChaN-like"/>
    <property type="match status" value="1"/>
</dbReference>
<evidence type="ECO:0000313" key="3">
    <source>
        <dbReference type="EMBL" id="TJY37057.1"/>
    </source>
</evidence>
<keyword evidence="2" id="KW-0732">Signal</keyword>
<sequence length="454" mass="52953">MNTKKKKSSLLFTITMLFFSTTMVIAQQAMVIQESATLKEEPVTKDYKPLVPQDALQAVVKAFDSTSIVAMGERHNVEEVQDFYLDLLSYKPFIDKVNDIVIELGNPLHQDLLDEYIYGGDVSMEELKKVWRDGTHSIVHAYQNSSIQKFLKKVRDVNKALPKEKKIRVLGGDSPIDWSKIKNSKDWRIMMSRRDRYYGTLVWDEVIDRGRSALLIMGADHFKRDNPRPMYLNIVSFLETRMMDEGKKVSIINYYDKPLEGIDFKKPFVTKIKGTKIGDERNQPRYGGLKYERQVDAIIYFGANTELHEIFDEPNEPEWTKVLDKRSMIVNGHKFKTFITNAIHYNLNTKGRKATKKWWNEVVIDLKPDTYDYNEMFFIMQGYDYIAQNKTENAVFIFELGASLYPDSWNMHDSLGEAYYKNNQKEKAIEHYNKSLELNPQNDNATKMINEIKS</sequence>
<organism evidence="3 4">
    <name type="scientific">Pontimicrobium aquaticum</name>
    <dbReference type="NCBI Taxonomy" id="2565367"/>
    <lineage>
        <taxon>Bacteria</taxon>
        <taxon>Pseudomonadati</taxon>
        <taxon>Bacteroidota</taxon>
        <taxon>Flavobacteriia</taxon>
        <taxon>Flavobacteriales</taxon>
        <taxon>Flavobacteriaceae</taxon>
        <taxon>Pontimicrobium</taxon>
    </lineage>
</organism>
<dbReference type="Pfam" id="PF00515">
    <property type="entry name" value="TPR_1"/>
    <property type="match status" value="1"/>
</dbReference>
<dbReference type="SUPFAM" id="SSF48452">
    <property type="entry name" value="TPR-like"/>
    <property type="match status" value="1"/>
</dbReference>
<accession>A0A4U0EYF7</accession>
<dbReference type="AlphaFoldDB" id="A0A4U0EYF7"/>
<feature type="chain" id="PRO_5020198658" evidence="2">
    <location>
        <begin position="27"/>
        <end position="454"/>
    </location>
</feature>
<dbReference type="Gene3D" id="1.25.40.10">
    <property type="entry name" value="Tetratricopeptide repeat domain"/>
    <property type="match status" value="1"/>
</dbReference>
<dbReference type="SMART" id="SM00028">
    <property type="entry name" value="TPR"/>
    <property type="match status" value="2"/>
</dbReference>
<dbReference type="EMBL" id="SUPL01000002">
    <property type="protein sequence ID" value="TJY37057.1"/>
    <property type="molecule type" value="Genomic_DNA"/>
</dbReference>
<keyword evidence="4" id="KW-1185">Reference proteome</keyword>
<dbReference type="RefSeq" id="WP_136841171.1">
    <property type="nucleotide sequence ID" value="NZ_SUPL01000002.1"/>
</dbReference>